<evidence type="ECO:0000256" key="14">
    <source>
        <dbReference type="ARBA" id="ARBA00049197"/>
    </source>
</evidence>
<dbReference type="GO" id="GO:0007155">
    <property type="term" value="P:cell adhesion"/>
    <property type="evidence" value="ECO:0007669"/>
    <property type="project" value="TreeGrafter"/>
</dbReference>
<dbReference type="InterPro" id="IPR006115">
    <property type="entry name" value="6PGDH_NADP-bd"/>
</dbReference>
<feature type="region of interest" description="Disordered" evidence="16">
    <location>
        <begin position="741"/>
        <end position="779"/>
    </location>
</feature>
<dbReference type="Gene3D" id="3.10.20.90">
    <property type="entry name" value="Phosphatidylinositol 3-kinase Catalytic Subunit, Chain A, domain 1"/>
    <property type="match status" value="1"/>
</dbReference>
<feature type="domain" description="PDZ" evidence="17">
    <location>
        <begin position="533"/>
        <end position="619"/>
    </location>
</feature>
<dbReference type="NCBIfam" id="TIGR01692">
    <property type="entry name" value="HIBADH"/>
    <property type="match status" value="1"/>
</dbReference>
<accession>A0A8J2MLI1</accession>
<gene>
    <name evidence="18" type="ORF">HICCMSTLAB_LOCUS3854</name>
</gene>
<dbReference type="GO" id="GO:0016324">
    <property type="term" value="C:apical plasma membrane"/>
    <property type="evidence" value="ECO:0007669"/>
    <property type="project" value="TreeGrafter"/>
</dbReference>
<dbReference type="InterPro" id="IPR052213">
    <property type="entry name" value="PAR3"/>
</dbReference>
<comment type="caution">
    <text evidence="18">The sequence shown here is derived from an EMBL/GenBank/DDBJ whole genome shotgun (WGS) entry which is preliminary data.</text>
</comment>
<reference evidence="18" key="1">
    <citation type="submission" date="2021-04" db="EMBL/GenBank/DDBJ databases">
        <authorList>
            <person name="Chebbi M.A.C M."/>
        </authorList>
    </citation>
    <scope>NUCLEOTIDE SEQUENCE</scope>
</reference>
<dbReference type="FunFam" id="2.30.42.10:FF:000011">
    <property type="entry name" value="partitioning defective 3 homolog isoform X1"/>
    <property type="match status" value="1"/>
</dbReference>
<dbReference type="GO" id="GO:0050661">
    <property type="term" value="F:NADP binding"/>
    <property type="evidence" value="ECO:0007669"/>
    <property type="project" value="InterPro"/>
</dbReference>
<evidence type="ECO:0000256" key="2">
    <source>
        <dbReference type="ARBA" id="ARBA00005109"/>
    </source>
</evidence>
<feature type="domain" description="PDZ" evidence="17">
    <location>
        <begin position="651"/>
        <end position="736"/>
    </location>
</feature>
<dbReference type="GO" id="GO:0045197">
    <property type="term" value="P:establishment or maintenance of epithelial cell apical/basal polarity"/>
    <property type="evidence" value="ECO:0007669"/>
    <property type="project" value="TreeGrafter"/>
</dbReference>
<dbReference type="EMBL" id="CAJNRD030001118">
    <property type="protein sequence ID" value="CAG5083488.1"/>
    <property type="molecule type" value="Genomic_DNA"/>
</dbReference>
<evidence type="ECO:0000256" key="15">
    <source>
        <dbReference type="RuleBase" id="RU910714"/>
    </source>
</evidence>
<dbReference type="GO" id="GO:0051301">
    <property type="term" value="P:cell division"/>
    <property type="evidence" value="ECO:0007669"/>
    <property type="project" value="UniProtKB-KW"/>
</dbReference>
<dbReference type="Gene3D" id="2.30.42.10">
    <property type="match status" value="3"/>
</dbReference>
<evidence type="ECO:0000256" key="1">
    <source>
        <dbReference type="ARBA" id="ARBA00004173"/>
    </source>
</evidence>
<dbReference type="Pfam" id="PF03446">
    <property type="entry name" value="NAD_binding_2"/>
    <property type="match status" value="1"/>
</dbReference>
<comment type="similarity">
    <text evidence="3">Belongs to the PAR3 family.</text>
</comment>
<feature type="compositionally biased region" description="Basic and acidic residues" evidence="16">
    <location>
        <begin position="1023"/>
        <end position="1066"/>
    </location>
</feature>
<comment type="subcellular location">
    <subcellularLocation>
        <location evidence="1">Mitochondrion</location>
    </subcellularLocation>
</comment>
<dbReference type="GO" id="GO:0008442">
    <property type="term" value="F:3-hydroxyisobutyrate dehydrogenase activity"/>
    <property type="evidence" value="ECO:0007669"/>
    <property type="project" value="UniProtKB-EC"/>
</dbReference>
<dbReference type="InterPro" id="IPR001478">
    <property type="entry name" value="PDZ"/>
</dbReference>
<feature type="compositionally biased region" description="Basic and acidic residues" evidence="16">
    <location>
        <begin position="990"/>
        <end position="1001"/>
    </location>
</feature>
<proteinExistence type="inferred from homology"/>
<dbReference type="SUPFAM" id="SSF48179">
    <property type="entry name" value="6-phosphogluconate dehydrogenase C-terminal domain-like"/>
    <property type="match status" value="1"/>
</dbReference>
<feature type="region of interest" description="Disordered" evidence="16">
    <location>
        <begin position="990"/>
        <end position="1067"/>
    </location>
</feature>
<evidence type="ECO:0000256" key="7">
    <source>
        <dbReference type="ARBA" id="ARBA00022618"/>
    </source>
</evidence>
<dbReference type="Pfam" id="PF00595">
    <property type="entry name" value="PDZ"/>
    <property type="match status" value="3"/>
</dbReference>
<evidence type="ECO:0000256" key="8">
    <source>
        <dbReference type="ARBA" id="ARBA00022737"/>
    </source>
</evidence>
<dbReference type="UniPathway" id="UPA00362"/>
<dbReference type="Gene3D" id="3.30.70.1730">
    <property type="match status" value="1"/>
</dbReference>
<dbReference type="Pfam" id="PF14833">
    <property type="entry name" value="NAD_binding_11"/>
    <property type="match status" value="1"/>
</dbReference>
<evidence type="ECO:0000256" key="10">
    <source>
        <dbReference type="ARBA" id="ARBA00023002"/>
    </source>
</evidence>
<dbReference type="InterPro" id="IPR002204">
    <property type="entry name" value="3-OH-isobutyrate_DH-rel_CS"/>
</dbReference>
<evidence type="ECO:0000259" key="17">
    <source>
        <dbReference type="PROSITE" id="PS50106"/>
    </source>
</evidence>
<dbReference type="InterPro" id="IPR043141">
    <property type="entry name" value="Ribosomal_uL10-like_sf"/>
</dbReference>
<dbReference type="PANTHER" id="PTHR16484:SF17">
    <property type="entry name" value="BAZOOKA, ISOFORM B"/>
    <property type="match status" value="1"/>
</dbReference>
<dbReference type="GO" id="GO:0005912">
    <property type="term" value="C:adherens junction"/>
    <property type="evidence" value="ECO:0007669"/>
    <property type="project" value="TreeGrafter"/>
</dbReference>
<name>A0A8J2MLI1_COTCN</name>
<keyword evidence="12" id="KW-0496">Mitochondrion</keyword>
<dbReference type="OrthoDB" id="6264899at2759"/>
<dbReference type="InterPro" id="IPR008927">
    <property type="entry name" value="6-PGluconate_DH-like_C_sf"/>
</dbReference>
<dbReference type="Gene3D" id="3.40.50.720">
    <property type="entry name" value="NAD(P)-binding Rossmann-like Domain"/>
    <property type="match status" value="1"/>
</dbReference>
<comment type="catalytic activity">
    <reaction evidence="14 15">
        <text>3-hydroxy-2-methylpropanoate + NAD(+) = 2-methyl-3-oxopropanoate + NADH + H(+)</text>
        <dbReference type="Rhea" id="RHEA:17681"/>
        <dbReference type="ChEBI" id="CHEBI:11805"/>
        <dbReference type="ChEBI" id="CHEBI:15378"/>
        <dbReference type="ChEBI" id="CHEBI:57540"/>
        <dbReference type="ChEBI" id="CHEBI:57700"/>
        <dbReference type="ChEBI" id="CHEBI:57945"/>
        <dbReference type="EC" id="1.1.1.31"/>
    </reaction>
</comment>
<feature type="compositionally biased region" description="Polar residues" evidence="16">
    <location>
        <begin position="741"/>
        <end position="773"/>
    </location>
</feature>
<dbReference type="GO" id="GO:0006574">
    <property type="term" value="P:L-valine catabolic process"/>
    <property type="evidence" value="ECO:0007669"/>
    <property type="project" value="UniProtKB-UniPathway"/>
</dbReference>
<evidence type="ECO:0000256" key="6">
    <source>
        <dbReference type="ARBA" id="ARBA00022456"/>
    </source>
</evidence>
<comment type="similarity">
    <text evidence="4">Belongs to the HIBADH-related family. 3-hydroxyisobutyrate dehydrogenase subfamily.</text>
</comment>
<dbReference type="GO" id="GO:0005938">
    <property type="term" value="C:cell cortex"/>
    <property type="evidence" value="ECO:0007669"/>
    <property type="project" value="TreeGrafter"/>
</dbReference>
<dbReference type="InterPro" id="IPR011548">
    <property type="entry name" value="HIBADH"/>
</dbReference>
<evidence type="ECO:0000256" key="11">
    <source>
        <dbReference type="ARBA" id="ARBA00023027"/>
    </source>
</evidence>
<dbReference type="PANTHER" id="PTHR16484">
    <property type="entry name" value="PARTITIONING DEFECTIVE 3 RELATED"/>
    <property type="match status" value="1"/>
</dbReference>
<keyword evidence="13" id="KW-0131">Cell cycle</keyword>
<dbReference type="GO" id="GO:0000226">
    <property type="term" value="P:microtubule cytoskeleton organization"/>
    <property type="evidence" value="ECO:0007669"/>
    <property type="project" value="TreeGrafter"/>
</dbReference>
<keyword evidence="8" id="KW-0677">Repeat</keyword>
<dbReference type="SUPFAM" id="SSF160369">
    <property type="entry name" value="Ribosomal protein L10-like"/>
    <property type="match status" value="1"/>
</dbReference>
<dbReference type="SUPFAM" id="SSF50156">
    <property type="entry name" value="PDZ domain-like"/>
    <property type="match status" value="3"/>
</dbReference>
<dbReference type="GO" id="GO:0008104">
    <property type="term" value="P:intracellular protein localization"/>
    <property type="evidence" value="ECO:0007669"/>
    <property type="project" value="TreeGrafter"/>
</dbReference>
<keyword evidence="7" id="KW-0132">Cell division</keyword>
<dbReference type="InterPro" id="IPR036034">
    <property type="entry name" value="PDZ_sf"/>
</dbReference>
<protein>
    <recommendedName>
        <fullName evidence="15">3-hydroxyisobutyrate dehydrogenase</fullName>
        <shortName evidence="15">HIBADH</shortName>
        <ecNumber evidence="15">1.1.1.31</ecNumber>
    </recommendedName>
</protein>
<dbReference type="EC" id="1.1.1.31" evidence="15"/>
<organism evidence="18 19">
    <name type="scientific">Cotesia congregata</name>
    <name type="common">Parasitoid wasp</name>
    <name type="synonym">Apanteles congregatus</name>
    <dbReference type="NCBI Taxonomy" id="51543"/>
    <lineage>
        <taxon>Eukaryota</taxon>
        <taxon>Metazoa</taxon>
        <taxon>Ecdysozoa</taxon>
        <taxon>Arthropoda</taxon>
        <taxon>Hexapoda</taxon>
        <taxon>Insecta</taxon>
        <taxon>Pterygota</taxon>
        <taxon>Neoptera</taxon>
        <taxon>Endopterygota</taxon>
        <taxon>Hymenoptera</taxon>
        <taxon>Apocrita</taxon>
        <taxon>Ichneumonoidea</taxon>
        <taxon>Braconidae</taxon>
        <taxon>Microgastrinae</taxon>
        <taxon>Cotesia</taxon>
    </lineage>
</organism>
<comment type="similarity">
    <text evidence="5">Belongs to the universal ribosomal protein uL10 family.</text>
</comment>
<dbReference type="GO" id="GO:0043296">
    <property type="term" value="C:apical junction complex"/>
    <property type="evidence" value="ECO:0007669"/>
    <property type="project" value="TreeGrafter"/>
</dbReference>
<dbReference type="Proteomes" id="UP000786811">
    <property type="component" value="Unassembled WGS sequence"/>
</dbReference>
<evidence type="ECO:0000313" key="18">
    <source>
        <dbReference type="EMBL" id="CAG5083488.1"/>
    </source>
</evidence>
<evidence type="ECO:0000256" key="3">
    <source>
        <dbReference type="ARBA" id="ARBA00005358"/>
    </source>
</evidence>
<dbReference type="InterPro" id="IPR013328">
    <property type="entry name" value="6PGD_dom2"/>
</dbReference>
<evidence type="ECO:0000256" key="5">
    <source>
        <dbReference type="ARBA" id="ARBA00008889"/>
    </source>
</evidence>
<evidence type="ECO:0000256" key="12">
    <source>
        <dbReference type="ARBA" id="ARBA00023128"/>
    </source>
</evidence>
<comment type="pathway">
    <text evidence="2 15">Amino-acid degradation; L-valine degradation.</text>
</comment>
<keyword evidence="6 15" id="KW-0101">Branched-chain amino acid catabolism</keyword>
<keyword evidence="19" id="KW-1185">Reference proteome</keyword>
<keyword evidence="11 15" id="KW-0520">NAD</keyword>
<dbReference type="PROSITE" id="PS00895">
    <property type="entry name" value="3_HYDROXYISOBUT_DH"/>
    <property type="match status" value="1"/>
</dbReference>
<dbReference type="InterPro" id="IPR021922">
    <property type="entry name" value="Par3/HAL_N"/>
</dbReference>
<dbReference type="GO" id="GO:0005739">
    <property type="term" value="C:mitochondrion"/>
    <property type="evidence" value="ECO:0007669"/>
    <property type="project" value="UniProtKB-SubCell"/>
</dbReference>
<evidence type="ECO:0000256" key="16">
    <source>
        <dbReference type="SAM" id="MobiDB-lite"/>
    </source>
</evidence>
<dbReference type="GO" id="GO:0051660">
    <property type="term" value="P:establishment of centrosome localization"/>
    <property type="evidence" value="ECO:0007669"/>
    <property type="project" value="TreeGrafter"/>
</dbReference>
<dbReference type="GO" id="GO:0051287">
    <property type="term" value="F:NAD binding"/>
    <property type="evidence" value="ECO:0007669"/>
    <property type="project" value="InterPro"/>
</dbReference>
<sequence>MAINILHKLRVPFIAGRRNFSNVGFVGLGNMGNYMATNLIKKGYKLTVYDINKSAVKNLVAAGATEAASAADLAKNSQVVVTMLPTNDHVWDSFTAKDGLLSSLQKDTLFIDSSTIDPSVSQKVSEETHKHGAKFIDGPVSGGVVGARDATLTFMVGGPKDQYERAKSLLEAMGSRVVHCGDVGMGQVAKLCNNMLLAISMIGVSEVVNLADKLGLDPKVMTSILNTSTGRCWSSEIYPPVPGIISTVPSSNQYQGGFMTSLMTKDLGLAQAAATRSNTPIPLGSLAHQIYRILMTHGLKDKDFSVVYQYLKNRTVERDSSVKKDAAERLSAIILLNNQLSSQRDQTTFFFTRFTMALSSSRETGVVTVCFDSVRVVVPCGDGSLLVKDLMREAIIRYRKATGKLSTDGPVITSLSSLTGGGLLDPDDRLCDVADDREQIIAHLATGDNHGDGASSVGTNSPDFFGDKEVRYRDHRTLGNIKRESVKRLSMHALSNREHMAYNALSLPRELRRREPLGQDAPSFERPERTEVQEIVIKNEPGLLGVDMMPCYDLQGNDQGLKVQKVYPNGRIAKDGRIEVDDKIIGINGQNLLRLHFQKVQEILRSCTNDPCLKISVVKAKKSEPEESQKKISSYNVLQSANTRKIGRMIEIELTKGSDGLGFSVTTRDNPAGGHMPIYIKNILTKGAAVNDGQLKSGDRLLKVNDIEMTGKSQDEVVNFLRNIPPGGKVRIVVSRQEDSSSNLNDYNCNSGQREQAIQPVQESRWKTPNSSPSKEREEKIEVLKSPKKKVKHINLDIPVFDSEKAGLGVSVKGKTSNDPNLNHDLGIFIKSVLHGGAASRDGRLMTNDQLLEINGESLLGLSNSAAMDTLRRAMINSKSATTGIISLKIARQVSGNFEDKVYQEELISGLGGCKVETANSIYIDDKEGRDGLDNGNLSPVWNPVIDRLTEQYNKNSRNESYCLATNKTWRESMSHKLFTRAENILLEDSNEKRASDKDSQYTDDPTYDSQLSLEFPESSGKFARDAVGRQSMSEKGHATLDAKNTDTYKRNKKLKENKEDEDKPPSAEVAAAAVSREINPGNESGVVTESTSFEATRRRFEKKANETELQVMKPRKHWLVDDGNTFYSQGREEGGFDNSRGDVKQASLNALDKRSKKKGKVSAILRLVKNRKSLNLGDNIDSRDNNNYMIILKIRQQVDVVQKRFRGKINITKPKKLHYTRAVVHEFVTPFYPATRPPTPIWELCENANKKDKALKAPHPYDQILARECLNWYNNSRMIAFLHMNPTKARDELDMRIQLRKSNMYLKYYGKSIYKLALENSRFEAVMPLFCSPARIIFTGILDGVLLNIKDFMKYGSMNLDLERAKLVQTIQTAAGANLCRQLNHHPSTFVSRLEAIANKDKDN</sequence>
<dbReference type="SMART" id="SM00228">
    <property type="entry name" value="PDZ"/>
    <property type="match status" value="3"/>
</dbReference>
<dbReference type="GO" id="GO:0030010">
    <property type="term" value="P:establishment of cell polarity"/>
    <property type="evidence" value="ECO:0007669"/>
    <property type="project" value="TreeGrafter"/>
</dbReference>
<dbReference type="CDD" id="cd23058">
    <property type="entry name" value="PDZ2_Par3-like"/>
    <property type="match status" value="1"/>
</dbReference>
<evidence type="ECO:0000256" key="13">
    <source>
        <dbReference type="ARBA" id="ARBA00023306"/>
    </source>
</evidence>
<evidence type="ECO:0000313" key="19">
    <source>
        <dbReference type="Proteomes" id="UP000786811"/>
    </source>
</evidence>
<evidence type="ECO:0000256" key="9">
    <source>
        <dbReference type="ARBA" id="ARBA00022946"/>
    </source>
</evidence>
<dbReference type="Gene3D" id="1.10.1040.10">
    <property type="entry name" value="N-(1-d-carboxylethyl)-l-norvaline Dehydrogenase, domain 2"/>
    <property type="match status" value="1"/>
</dbReference>
<dbReference type="InterPro" id="IPR029154">
    <property type="entry name" value="HIBADH-like_NADP-bd"/>
</dbReference>
<dbReference type="PROSITE" id="PS50106">
    <property type="entry name" value="PDZ"/>
    <property type="match status" value="3"/>
</dbReference>
<dbReference type="GO" id="GO:0035091">
    <property type="term" value="F:phosphatidylinositol binding"/>
    <property type="evidence" value="ECO:0007669"/>
    <property type="project" value="TreeGrafter"/>
</dbReference>
<evidence type="ECO:0000256" key="4">
    <source>
        <dbReference type="ARBA" id="ARBA00006013"/>
    </source>
</evidence>
<dbReference type="FunFam" id="3.40.50.720:FF:000119">
    <property type="entry name" value="3-hydroxyisobutyrate dehydrogenase"/>
    <property type="match status" value="1"/>
</dbReference>
<feature type="domain" description="PDZ" evidence="17">
    <location>
        <begin position="797"/>
        <end position="874"/>
    </location>
</feature>
<dbReference type="SUPFAM" id="SSF51735">
    <property type="entry name" value="NAD(P)-binding Rossmann-fold domains"/>
    <property type="match status" value="1"/>
</dbReference>
<dbReference type="FunFam" id="1.10.1040.10:FF:000006">
    <property type="entry name" value="3-hydroxyisobutyrate dehydrogenase"/>
    <property type="match status" value="1"/>
</dbReference>
<keyword evidence="10 15" id="KW-0560">Oxidoreductase</keyword>
<dbReference type="InterPro" id="IPR036291">
    <property type="entry name" value="NAD(P)-bd_dom_sf"/>
</dbReference>
<dbReference type="Pfam" id="PF12053">
    <property type="entry name" value="Par3_HAL_N_term"/>
    <property type="match status" value="1"/>
</dbReference>
<keyword evidence="9" id="KW-0809">Transit peptide</keyword>